<evidence type="ECO:0000313" key="2">
    <source>
        <dbReference type="EMBL" id="KAJ7741946.1"/>
    </source>
</evidence>
<dbReference type="Proteomes" id="UP001215280">
    <property type="component" value="Unassembled WGS sequence"/>
</dbReference>
<protein>
    <submittedName>
        <fullName evidence="2">Uncharacterized protein</fullName>
    </submittedName>
</protein>
<dbReference type="EMBL" id="JARJLG010000120">
    <property type="protein sequence ID" value="KAJ7741946.1"/>
    <property type="molecule type" value="Genomic_DNA"/>
</dbReference>
<organism evidence="2 3">
    <name type="scientific">Mycena maculata</name>
    <dbReference type="NCBI Taxonomy" id="230809"/>
    <lineage>
        <taxon>Eukaryota</taxon>
        <taxon>Fungi</taxon>
        <taxon>Dikarya</taxon>
        <taxon>Basidiomycota</taxon>
        <taxon>Agaricomycotina</taxon>
        <taxon>Agaricomycetes</taxon>
        <taxon>Agaricomycetidae</taxon>
        <taxon>Agaricales</taxon>
        <taxon>Marasmiineae</taxon>
        <taxon>Mycenaceae</taxon>
        <taxon>Mycena</taxon>
    </lineage>
</organism>
<comment type="caution">
    <text evidence="2">The sequence shown here is derived from an EMBL/GenBank/DDBJ whole genome shotgun (WGS) entry which is preliminary data.</text>
</comment>
<name>A0AAD7IFK0_9AGAR</name>
<gene>
    <name evidence="2" type="ORF">DFH07DRAFT_49089</name>
</gene>
<proteinExistence type="predicted"/>
<dbReference type="SUPFAM" id="SSF53756">
    <property type="entry name" value="UDP-Glycosyltransferase/glycogen phosphorylase"/>
    <property type="match status" value="1"/>
</dbReference>
<evidence type="ECO:0000256" key="1">
    <source>
        <dbReference type="SAM" id="MobiDB-lite"/>
    </source>
</evidence>
<accession>A0AAD7IFK0</accession>
<evidence type="ECO:0000313" key="3">
    <source>
        <dbReference type="Proteomes" id="UP001215280"/>
    </source>
</evidence>
<sequence>MGPLMPTVVSAKGDSREGEFAQSASESRDGEMFLDRMLVERGPHSILYISFGSIWQPLEPPMFWAFLEVVVEKKIPFILTDLGNHPPLPAHLPSAVSDYGWALCENGSPGNLSCRIP</sequence>
<dbReference type="AlphaFoldDB" id="A0AAD7IFK0"/>
<feature type="region of interest" description="Disordered" evidence="1">
    <location>
        <begin position="1"/>
        <end position="27"/>
    </location>
</feature>
<keyword evidence="3" id="KW-1185">Reference proteome</keyword>
<reference evidence="2" key="1">
    <citation type="submission" date="2023-03" db="EMBL/GenBank/DDBJ databases">
        <title>Massive genome expansion in bonnet fungi (Mycena s.s.) driven by repeated elements and novel gene families across ecological guilds.</title>
        <authorList>
            <consortium name="Lawrence Berkeley National Laboratory"/>
            <person name="Harder C.B."/>
            <person name="Miyauchi S."/>
            <person name="Viragh M."/>
            <person name="Kuo A."/>
            <person name="Thoen E."/>
            <person name="Andreopoulos B."/>
            <person name="Lu D."/>
            <person name="Skrede I."/>
            <person name="Drula E."/>
            <person name="Henrissat B."/>
            <person name="Morin E."/>
            <person name="Kohler A."/>
            <person name="Barry K."/>
            <person name="LaButti K."/>
            <person name="Morin E."/>
            <person name="Salamov A."/>
            <person name="Lipzen A."/>
            <person name="Mereny Z."/>
            <person name="Hegedus B."/>
            <person name="Baldrian P."/>
            <person name="Stursova M."/>
            <person name="Weitz H."/>
            <person name="Taylor A."/>
            <person name="Grigoriev I.V."/>
            <person name="Nagy L.G."/>
            <person name="Martin F."/>
            <person name="Kauserud H."/>
        </authorList>
    </citation>
    <scope>NUCLEOTIDE SEQUENCE</scope>
    <source>
        <strain evidence="2">CBHHK188m</strain>
    </source>
</reference>